<gene>
    <name evidence="7" type="ORF">IX84_30205</name>
</gene>
<evidence type="ECO:0000313" key="8">
    <source>
        <dbReference type="Proteomes" id="UP000029736"/>
    </source>
</evidence>
<dbReference type="PROSITE" id="PS50072">
    <property type="entry name" value="CSA_PPIASE_2"/>
    <property type="match status" value="1"/>
</dbReference>
<evidence type="ECO:0000256" key="2">
    <source>
        <dbReference type="ARBA" id="ARBA00007365"/>
    </source>
</evidence>
<comment type="similarity">
    <text evidence="2 5">Belongs to the cyclophilin-type PPIase family.</text>
</comment>
<dbReference type="InterPro" id="IPR002130">
    <property type="entry name" value="Cyclophilin-type_PPIase_dom"/>
</dbReference>
<keyword evidence="4 5" id="KW-0413">Isomerase</keyword>
<dbReference type="InterPro" id="IPR044666">
    <property type="entry name" value="Cyclophilin_A-like"/>
</dbReference>
<accession>A0A098RYI9</accession>
<dbReference type="EC" id="5.2.1.8" evidence="5"/>
<evidence type="ECO:0000256" key="4">
    <source>
        <dbReference type="ARBA" id="ARBA00023235"/>
    </source>
</evidence>
<evidence type="ECO:0000313" key="7">
    <source>
        <dbReference type="EMBL" id="KGE85000.1"/>
    </source>
</evidence>
<dbReference type="PANTHER" id="PTHR45625">
    <property type="entry name" value="PEPTIDYL-PROLYL CIS-TRANS ISOMERASE-RELATED"/>
    <property type="match status" value="1"/>
</dbReference>
<evidence type="ECO:0000256" key="3">
    <source>
        <dbReference type="ARBA" id="ARBA00023110"/>
    </source>
</evidence>
<dbReference type="EMBL" id="JPOS01000097">
    <property type="protein sequence ID" value="KGE85000.1"/>
    <property type="molecule type" value="Genomic_DNA"/>
</dbReference>
<dbReference type="SUPFAM" id="SSF50891">
    <property type="entry name" value="Cyclophilin-like"/>
    <property type="match status" value="1"/>
</dbReference>
<comment type="caution">
    <text evidence="7">The sequence shown here is derived from an EMBL/GenBank/DDBJ whole genome shotgun (WGS) entry which is preliminary data.</text>
</comment>
<evidence type="ECO:0000256" key="5">
    <source>
        <dbReference type="RuleBase" id="RU363019"/>
    </source>
</evidence>
<comment type="catalytic activity">
    <reaction evidence="5">
        <text>[protein]-peptidylproline (omega=180) = [protein]-peptidylproline (omega=0)</text>
        <dbReference type="Rhea" id="RHEA:16237"/>
        <dbReference type="Rhea" id="RHEA-COMP:10747"/>
        <dbReference type="Rhea" id="RHEA-COMP:10748"/>
        <dbReference type="ChEBI" id="CHEBI:83833"/>
        <dbReference type="ChEBI" id="CHEBI:83834"/>
        <dbReference type="EC" id="5.2.1.8"/>
    </reaction>
</comment>
<protein>
    <recommendedName>
        <fullName evidence="5">Peptidyl-prolyl cis-trans isomerase</fullName>
        <shortName evidence="5">PPIase</shortName>
        <ecNumber evidence="5">5.2.1.8</ecNumber>
    </recommendedName>
</protein>
<evidence type="ECO:0000256" key="1">
    <source>
        <dbReference type="ARBA" id="ARBA00002388"/>
    </source>
</evidence>
<comment type="function">
    <text evidence="1 5">PPIases accelerate the folding of proteins. It catalyzes the cis-trans isomerization of proline imidic peptide bonds in oligopeptides.</text>
</comment>
<reference evidence="7 8" key="1">
    <citation type="journal article" date="2014" name="Int. J. Syst. Evol. Microbiol.">
        <title>Phaeodactylibacter xiamenensis gen. nov., sp. nov., a member of the family Saprospiraceae isolated from the marine alga Phaeodactylum tricornutum.</title>
        <authorList>
            <person name="Chen Z.Jr."/>
            <person name="Lei X."/>
            <person name="Lai Q."/>
            <person name="Li Y."/>
            <person name="Zhang B."/>
            <person name="Zhang J."/>
            <person name="Zhang H."/>
            <person name="Yang L."/>
            <person name="Zheng W."/>
            <person name="Tian Y."/>
            <person name="Yu Z."/>
            <person name="Xu H.Jr."/>
            <person name="Zheng T."/>
        </authorList>
    </citation>
    <scope>NUCLEOTIDE SEQUENCE [LARGE SCALE GENOMIC DNA]</scope>
    <source>
        <strain evidence="7 8">KD52</strain>
    </source>
</reference>
<name>A0A098RYI9_9BACT</name>
<proteinExistence type="inferred from homology"/>
<organism evidence="7 8">
    <name type="scientific">Phaeodactylibacter xiamenensis</name>
    <dbReference type="NCBI Taxonomy" id="1524460"/>
    <lineage>
        <taxon>Bacteria</taxon>
        <taxon>Pseudomonadati</taxon>
        <taxon>Bacteroidota</taxon>
        <taxon>Saprospiria</taxon>
        <taxon>Saprospirales</taxon>
        <taxon>Haliscomenobacteraceae</taxon>
        <taxon>Phaeodactylibacter</taxon>
    </lineage>
</organism>
<dbReference type="AlphaFoldDB" id="A0A098RYI9"/>
<dbReference type="PIRSF" id="PIRSF001467">
    <property type="entry name" value="Peptidylpro_ismrse"/>
    <property type="match status" value="1"/>
</dbReference>
<dbReference type="InterPro" id="IPR024936">
    <property type="entry name" value="Cyclophilin-type_PPIase"/>
</dbReference>
<dbReference type="InterPro" id="IPR029000">
    <property type="entry name" value="Cyclophilin-like_dom_sf"/>
</dbReference>
<dbReference type="PRINTS" id="PR00153">
    <property type="entry name" value="CSAPPISMRASE"/>
</dbReference>
<dbReference type="Gene3D" id="2.40.100.10">
    <property type="entry name" value="Cyclophilin-like"/>
    <property type="match status" value="1"/>
</dbReference>
<keyword evidence="8" id="KW-1185">Reference proteome</keyword>
<dbReference type="Pfam" id="PF00160">
    <property type="entry name" value="Pro_isomerase"/>
    <property type="match status" value="1"/>
</dbReference>
<sequence length="142" mass="15791">MSEDRLVTINTNRGAITLEMMPEFAPGTVANFIALVRQGFYQDKTIHRVVPNFVIQGGCPRGDGYGSLDYTIRSELPPLYYDEAGYVGMASAGNHTECTQFFITHSPTPHLDGEYTIFARVTDGLEVVHQTQVGDYIKNIEL</sequence>
<evidence type="ECO:0000259" key="6">
    <source>
        <dbReference type="PROSITE" id="PS50072"/>
    </source>
</evidence>
<dbReference type="STRING" id="1524460.IX84_30205"/>
<feature type="domain" description="PPIase cyclophilin-type" evidence="6">
    <location>
        <begin position="14"/>
        <end position="132"/>
    </location>
</feature>
<dbReference type="PANTHER" id="PTHR45625:SF4">
    <property type="entry name" value="PEPTIDYLPROLYL ISOMERASE DOMAIN AND WD REPEAT-CONTAINING PROTEIN 1"/>
    <property type="match status" value="1"/>
</dbReference>
<keyword evidence="3 5" id="KW-0697">Rotamase</keyword>
<dbReference type="CDD" id="cd00317">
    <property type="entry name" value="cyclophilin"/>
    <property type="match status" value="1"/>
</dbReference>
<dbReference type="Proteomes" id="UP000029736">
    <property type="component" value="Unassembled WGS sequence"/>
</dbReference>
<dbReference type="GO" id="GO:0003755">
    <property type="term" value="F:peptidyl-prolyl cis-trans isomerase activity"/>
    <property type="evidence" value="ECO:0007669"/>
    <property type="project" value="UniProtKB-UniRule"/>
</dbReference>